<evidence type="ECO:0000313" key="2">
    <source>
        <dbReference type="EMBL" id="TMW80346.1"/>
    </source>
</evidence>
<gene>
    <name evidence="2" type="ORF">EJD97_021141</name>
</gene>
<keyword evidence="1" id="KW-1133">Transmembrane helix</keyword>
<evidence type="ECO:0000256" key="1">
    <source>
        <dbReference type="SAM" id="Phobius"/>
    </source>
</evidence>
<dbReference type="EMBL" id="RXGB01063458">
    <property type="protein sequence ID" value="TMW80346.1"/>
    <property type="molecule type" value="Genomic_DNA"/>
</dbReference>
<organism evidence="2">
    <name type="scientific">Solanum chilense</name>
    <name type="common">Tomato</name>
    <name type="synonym">Lycopersicon chilense</name>
    <dbReference type="NCBI Taxonomy" id="4083"/>
    <lineage>
        <taxon>Eukaryota</taxon>
        <taxon>Viridiplantae</taxon>
        <taxon>Streptophyta</taxon>
        <taxon>Embryophyta</taxon>
        <taxon>Tracheophyta</taxon>
        <taxon>Spermatophyta</taxon>
        <taxon>Magnoliopsida</taxon>
        <taxon>eudicotyledons</taxon>
        <taxon>Gunneridae</taxon>
        <taxon>Pentapetalae</taxon>
        <taxon>asterids</taxon>
        <taxon>lamiids</taxon>
        <taxon>Solanales</taxon>
        <taxon>Solanaceae</taxon>
        <taxon>Solanoideae</taxon>
        <taxon>Solaneae</taxon>
        <taxon>Solanum</taxon>
        <taxon>Solanum subgen. Lycopersicon</taxon>
    </lineage>
</organism>
<reference evidence="2" key="1">
    <citation type="submission" date="2019-05" db="EMBL/GenBank/DDBJ databases">
        <title>The de novo reference genome and transcriptome assemblies of the wild tomato species Solanum chilense.</title>
        <authorList>
            <person name="Stam R."/>
            <person name="Nosenko T."/>
            <person name="Hoerger A.C."/>
            <person name="Stephan W."/>
            <person name="Seidel M.A."/>
            <person name="Kuhn J.M.M."/>
            <person name="Haberer G."/>
            <person name="Tellier A."/>
        </authorList>
    </citation>
    <scope>NUCLEOTIDE SEQUENCE</scope>
    <source>
        <tissue evidence="2">Mature leaves</tissue>
    </source>
</reference>
<dbReference type="AlphaFoldDB" id="A0A6N2ADS1"/>
<keyword evidence="1" id="KW-0472">Membrane</keyword>
<feature type="transmembrane region" description="Helical" evidence="1">
    <location>
        <begin position="59"/>
        <end position="79"/>
    </location>
</feature>
<proteinExistence type="predicted"/>
<keyword evidence="1" id="KW-0812">Transmembrane</keyword>
<protein>
    <submittedName>
        <fullName evidence="2">Uncharacterized protein</fullName>
    </submittedName>
</protein>
<accession>A0A6N2ADS1</accession>
<comment type="caution">
    <text evidence="2">The sequence shown here is derived from an EMBL/GenBank/DDBJ whole genome shotgun (WGS) entry which is preliminary data.</text>
</comment>
<sequence>MVEATILEDVVAKVMVVTKSVGVAGKLELLQRILVGAMDRQVIRLIVKLSPGGLKRRHLMLLSQVLFWSVIAWLQYYLILDPLFHMYLPHLLLVLS</sequence>
<name>A0A6N2ADS1_SOLCI</name>